<dbReference type="Proteomes" id="UP000477920">
    <property type="component" value="Unassembled WGS sequence"/>
</dbReference>
<proteinExistence type="predicted"/>
<dbReference type="AlphaFoldDB" id="A0AB34D4V2"/>
<protein>
    <recommendedName>
        <fullName evidence="3">Phage protein</fullName>
    </recommendedName>
</protein>
<organism evidence="1 2">
    <name type="scientific">Bacillus cereus</name>
    <dbReference type="NCBI Taxonomy" id="1396"/>
    <lineage>
        <taxon>Bacteria</taxon>
        <taxon>Bacillati</taxon>
        <taxon>Bacillota</taxon>
        <taxon>Bacilli</taxon>
        <taxon>Bacillales</taxon>
        <taxon>Bacillaceae</taxon>
        <taxon>Bacillus</taxon>
        <taxon>Bacillus cereus group</taxon>
    </lineage>
</organism>
<evidence type="ECO:0000313" key="2">
    <source>
        <dbReference type="Proteomes" id="UP000477920"/>
    </source>
</evidence>
<gene>
    <name evidence="1" type="ORF">F8158_22885</name>
</gene>
<evidence type="ECO:0000313" key="1">
    <source>
        <dbReference type="EMBL" id="KAB2493214.1"/>
    </source>
</evidence>
<dbReference type="EMBL" id="WBPB01000066">
    <property type="protein sequence ID" value="KAB2493214.1"/>
    <property type="molecule type" value="Genomic_DNA"/>
</dbReference>
<reference evidence="1 2" key="1">
    <citation type="submission" date="2019-10" db="EMBL/GenBank/DDBJ databases">
        <title>Bacillus from the desert of Cuatro Cinegas, Coahuila.</title>
        <authorList>
            <person name="Olmedo-Alvarez G."/>
            <person name="Saldana S."/>
            <person name="Barcelo D."/>
        </authorList>
    </citation>
    <scope>NUCLEOTIDE SEQUENCE [LARGE SCALE GENOMIC DNA]</scope>
    <source>
        <strain evidence="1 2">CH101a_3T</strain>
    </source>
</reference>
<name>A0AB34D4V2_BACCE</name>
<comment type="caution">
    <text evidence="1">The sequence shown here is derived from an EMBL/GenBank/DDBJ whole genome shotgun (WGS) entry which is preliminary data.</text>
</comment>
<accession>A0AB34D4V2</accession>
<sequence length="86" mass="9425">MANNKLKINIDADTTEALKQMMEVTEAANDCVVALEKLEKVMGKFTGKSELDRITVKVTNVLDGKNISEAVSRIQPTANKIVSRTC</sequence>
<dbReference type="RefSeq" id="WP_151640005.1">
    <property type="nucleotide sequence ID" value="NZ_WBPB01000066.1"/>
</dbReference>
<evidence type="ECO:0008006" key="3">
    <source>
        <dbReference type="Google" id="ProtNLM"/>
    </source>
</evidence>